<accession>A0A0L6TZM2</accession>
<gene>
    <name evidence="3" type="ORF">AKG39_10850</name>
</gene>
<dbReference type="Proteomes" id="UP000036873">
    <property type="component" value="Unassembled WGS sequence"/>
</dbReference>
<dbReference type="Pfam" id="PF04459">
    <property type="entry name" value="DUF512"/>
    <property type="match status" value="1"/>
</dbReference>
<evidence type="ECO:0000259" key="2">
    <source>
        <dbReference type="Pfam" id="PF19238"/>
    </source>
</evidence>
<reference evidence="4" key="1">
    <citation type="submission" date="2015-07" db="EMBL/GenBank/DDBJ databases">
        <title>Draft genome sequence of Acetobacterium bakii DSM 8293, a potential psychrophilic chemical producer through syngas fermentation.</title>
        <authorList>
            <person name="Song Y."/>
            <person name="Hwang S."/>
            <person name="Cho B.-K."/>
        </authorList>
    </citation>
    <scope>NUCLEOTIDE SEQUENCE [LARGE SCALE GENOMIC DNA]</scope>
    <source>
        <strain evidence="4">DSM 8239</strain>
    </source>
</reference>
<dbReference type="Pfam" id="PF19238">
    <property type="entry name" value="Radical_SAM_2"/>
    <property type="match status" value="1"/>
</dbReference>
<dbReference type="PATRIC" id="fig|52689.4.peg.1391"/>
<dbReference type="STRING" id="52689.AKG39_10850"/>
<dbReference type="InterPro" id="IPR013785">
    <property type="entry name" value="Aldolase_TIM"/>
</dbReference>
<dbReference type="Gene3D" id="3.20.20.70">
    <property type="entry name" value="Aldolase class I"/>
    <property type="match status" value="1"/>
</dbReference>
<evidence type="ECO:0000313" key="4">
    <source>
        <dbReference type="Proteomes" id="UP000036873"/>
    </source>
</evidence>
<sequence>MEIEAGDKLLTINKTQIMDVLDYRYLIADETLMVEIEKPDGEIWELEIEKDFEEDLGVLFTEEMIGTKTCKNNCIFCFIDQLPKGMRESLYVKDDDERLSFLTGNYITMTNLTKAELDRIIRYRIMPMNLSIHTTNPELRCKMLNNRFAGDVMSYLDAFKANGIQMNGQIVLVPGYNDDLELIKTLADLKAYYPTLQSVSVVPVGISRHRQGLLEIKGFDQAGAQRTIDIINKIHTEMEEKFGDGFVYPSDEFFLKAGVSIPGPTYYNGFPQIENGVGMLSDFEESFNEGLESWLHKGLDKKFFPKVGIVTGTAAYDYLRELIKKMKKKIPEIDVEIYALTNDFFGEAITVSGLMTGQDIIEQLKPGLEANPRDILLIPENALRSGTNILLDDWTLETLGQALDIKAVGVPVNGESLILRIISEEE</sequence>
<evidence type="ECO:0000259" key="1">
    <source>
        <dbReference type="Pfam" id="PF04459"/>
    </source>
</evidence>
<proteinExistence type="predicted"/>
<dbReference type="AlphaFoldDB" id="A0A0L6TZM2"/>
<organism evidence="3 4">
    <name type="scientific">Acetobacterium bakii</name>
    <dbReference type="NCBI Taxonomy" id="52689"/>
    <lineage>
        <taxon>Bacteria</taxon>
        <taxon>Bacillati</taxon>
        <taxon>Bacillota</taxon>
        <taxon>Clostridia</taxon>
        <taxon>Eubacteriales</taxon>
        <taxon>Eubacteriaceae</taxon>
        <taxon>Acetobacterium</taxon>
    </lineage>
</organism>
<feature type="domain" description="Putative radical SAM N-terminal" evidence="2">
    <location>
        <begin position="50"/>
        <end position="199"/>
    </location>
</feature>
<dbReference type="InterPro" id="IPR045375">
    <property type="entry name" value="Put_radical_SAM-like_N"/>
</dbReference>
<dbReference type="InterPro" id="IPR058240">
    <property type="entry name" value="rSAM_sf"/>
</dbReference>
<protein>
    <submittedName>
        <fullName evidence="3">Peptide-binding protein</fullName>
    </submittedName>
</protein>
<comment type="caution">
    <text evidence="3">The sequence shown here is derived from an EMBL/GenBank/DDBJ whole genome shotgun (WGS) entry which is preliminary data.</text>
</comment>
<keyword evidence="4" id="KW-1185">Reference proteome</keyword>
<dbReference type="EMBL" id="LGYO01000026">
    <property type="protein sequence ID" value="KNZ41693.1"/>
    <property type="molecule type" value="Genomic_DNA"/>
</dbReference>
<dbReference type="SUPFAM" id="SSF102114">
    <property type="entry name" value="Radical SAM enzymes"/>
    <property type="match status" value="1"/>
</dbReference>
<name>A0A0L6TZM2_9FIRM</name>
<dbReference type="InterPro" id="IPR007549">
    <property type="entry name" value="DUF512"/>
</dbReference>
<feature type="domain" description="DUF512" evidence="1">
    <location>
        <begin position="202"/>
        <end position="407"/>
    </location>
</feature>
<evidence type="ECO:0000313" key="3">
    <source>
        <dbReference type="EMBL" id="KNZ41693.1"/>
    </source>
</evidence>